<sequence>MAVSYKKVLAVLLRLLETAFSNSSVNRKVLHELEWQAEEGGSSVLGEVEVRADTVIGIARTCLRKQPENINELTDALEESSVYRSEVLIDWLANSGDEFPDFCSYIAAIENLRTCTITFLRGSLGN</sequence>
<gene>
    <name evidence="1" type="ORF">FKG94_06700</name>
</gene>
<accession>A0A545TYX5</accession>
<evidence type="ECO:0000313" key="2">
    <source>
        <dbReference type="Proteomes" id="UP000319732"/>
    </source>
</evidence>
<dbReference type="EMBL" id="VHSG01000007">
    <property type="protein sequence ID" value="TQV82429.1"/>
    <property type="molecule type" value="Genomic_DNA"/>
</dbReference>
<comment type="caution">
    <text evidence="1">The sequence shown here is derived from an EMBL/GenBank/DDBJ whole genome shotgun (WGS) entry which is preliminary data.</text>
</comment>
<keyword evidence="2" id="KW-1185">Reference proteome</keyword>
<proteinExistence type="predicted"/>
<name>A0A545TYX5_9GAMM</name>
<dbReference type="OrthoDB" id="9860124at2"/>
<dbReference type="RefSeq" id="WP_142903445.1">
    <property type="nucleotide sequence ID" value="NZ_ML660090.1"/>
</dbReference>
<dbReference type="Proteomes" id="UP000319732">
    <property type="component" value="Unassembled WGS sequence"/>
</dbReference>
<dbReference type="AlphaFoldDB" id="A0A545TYX5"/>
<evidence type="ECO:0000313" key="1">
    <source>
        <dbReference type="EMBL" id="TQV82429.1"/>
    </source>
</evidence>
<reference evidence="1 2" key="1">
    <citation type="submission" date="2019-06" db="EMBL/GenBank/DDBJ databases">
        <title>Whole genome sequence for Cellvibrionaceae sp. R142.</title>
        <authorList>
            <person name="Wang G."/>
        </authorList>
    </citation>
    <scope>NUCLEOTIDE SEQUENCE [LARGE SCALE GENOMIC DNA]</scope>
    <source>
        <strain evidence="1 2">R142</strain>
    </source>
</reference>
<organism evidence="1 2">
    <name type="scientific">Exilibacterium tricleocarpae</name>
    <dbReference type="NCBI Taxonomy" id="2591008"/>
    <lineage>
        <taxon>Bacteria</taxon>
        <taxon>Pseudomonadati</taxon>
        <taxon>Pseudomonadota</taxon>
        <taxon>Gammaproteobacteria</taxon>
        <taxon>Cellvibrionales</taxon>
        <taxon>Cellvibrionaceae</taxon>
        <taxon>Exilibacterium</taxon>
    </lineage>
</organism>
<protein>
    <submittedName>
        <fullName evidence="1">Uncharacterized protein</fullName>
    </submittedName>
</protein>